<dbReference type="CDD" id="cd21175">
    <property type="entry name" value="LPMO_AA9"/>
    <property type="match status" value="1"/>
</dbReference>
<keyword evidence="4 8" id="KW-1015">Disulfide bond</keyword>
<dbReference type="GO" id="GO:0030248">
    <property type="term" value="F:cellulose binding"/>
    <property type="evidence" value="ECO:0007669"/>
    <property type="project" value="UniProtKB-UniRule"/>
</dbReference>
<evidence type="ECO:0000259" key="10">
    <source>
        <dbReference type="Pfam" id="PF03443"/>
    </source>
</evidence>
<dbReference type="PANTHER" id="PTHR33353">
    <property type="entry name" value="PUTATIVE (AFU_ORTHOLOGUE AFUA_1G12560)-RELATED"/>
    <property type="match status" value="1"/>
</dbReference>
<proteinExistence type="inferred from homology"/>
<evidence type="ECO:0000256" key="8">
    <source>
        <dbReference type="RuleBase" id="RU368122"/>
    </source>
</evidence>
<reference evidence="11 12" key="1">
    <citation type="journal article" date="2020" name="ISME J.">
        <title>Uncovering the hidden diversity of litter-decomposition mechanisms in mushroom-forming fungi.</title>
        <authorList>
            <person name="Floudas D."/>
            <person name="Bentzer J."/>
            <person name="Ahren D."/>
            <person name="Johansson T."/>
            <person name="Persson P."/>
            <person name="Tunlid A."/>
        </authorList>
    </citation>
    <scope>NUCLEOTIDE SEQUENCE [LARGE SCALE GENOMIC DNA]</scope>
    <source>
        <strain evidence="11 12">CBS 175.51</strain>
    </source>
</reference>
<dbReference type="InterPro" id="IPR049892">
    <property type="entry name" value="AA9"/>
</dbReference>
<sequence>MTFIHLASAIPLIASASAHISIYGVWINGEFQGDGRNLYERTKFNIAMNAPLRNPDWSYIACHTLGNREQPKWLEVKAGDTVAPEWFWTERGDFYTGNHVGPLLVYMAPAVSTGPNTPNIWTKLYHYAYNGTDHLWADDYFQKDATVTKGHHFITIPDVPPGDYLIRSEIITLQEASHLNGAQHYPSCVQVRVVTDGKTVLPGGVSFPGTYVLNQPGLRWPPEGTNNADPTAYPLPGGEVWKNSPGGGIYGLNA</sequence>
<evidence type="ECO:0000256" key="3">
    <source>
        <dbReference type="ARBA" id="ARBA00023001"/>
    </source>
</evidence>
<evidence type="ECO:0000256" key="4">
    <source>
        <dbReference type="ARBA" id="ARBA00023157"/>
    </source>
</evidence>
<dbReference type="EC" id="1.14.99.56" evidence="8"/>
<keyword evidence="9" id="KW-0732">Signal</keyword>
<comment type="similarity">
    <text evidence="7">Belongs to the polysaccharide monooxygenase AA9 family.</text>
</comment>
<comment type="caution">
    <text evidence="11">The sequence shown here is derived from an EMBL/GenBank/DDBJ whole genome shotgun (WGS) entry which is preliminary data.</text>
</comment>
<dbReference type="EMBL" id="JAACJK010000077">
    <property type="protein sequence ID" value="KAF5334144.1"/>
    <property type="molecule type" value="Genomic_DNA"/>
</dbReference>
<dbReference type="Pfam" id="PF03443">
    <property type="entry name" value="AA9"/>
    <property type="match status" value="1"/>
</dbReference>
<comment type="function">
    <text evidence="8">Lytic polysaccharide monooxygenase (LMPO) that depolymerizes crystalline and amorphous polysaccharides via the oxidation of scissile alpha- or beta-(1-4)-glycosidic bonds, yielding C1 and/or C4 oxidation products. Catalysis by LPMOs requires the reduction of the active-site copper from Cu(II) to Cu(I) by a reducing agent and H(2)O(2) or O(2) as a cosubstrate.</text>
</comment>
<evidence type="ECO:0000256" key="5">
    <source>
        <dbReference type="ARBA" id="ARBA00023277"/>
    </source>
</evidence>
<keyword evidence="6 8" id="KW-0624">Polysaccharide degradation</keyword>
<comment type="subcellular location">
    <subcellularLocation>
        <location evidence="1 8">Secreted</location>
    </subcellularLocation>
</comment>
<dbReference type="GO" id="GO:0005576">
    <property type="term" value="C:extracellular region"/>
    <property type="evidence" value="ECO:0007669"/>
    <property type="project" value="UniProtKB-SubCell"/>
</dbReference>
<feature type="chain" id="PRO_5034370325" description="AA9 family lytic polysaccharide monooxygenase" evidence="9">
    <location>
        <begin position="19"/>
        <end position="254"/>
    </location>
</feature>
<keyword evidence="3 8" id="KW-0136">Cellulose degradation</keyword>
<gene>
    <name evidence="11" type="ORF">D9611_015020</name>
</gene>
<comment type="catalytic activity">
    <reaction evidence="8">
        <text>[(1-&gt;4)-beta-D-glucosyl]n+m + reduced acceptor + O2 = 4-dehydro-beta-D-glucosyl-[(1-&gt;4)-beta-D-glucosyl]n-1 + [(1-&gt;4)-beta-D-glucosyl]m + acceptor + H2O.</text>
        <dbReference type="EC" id="1.14.99.56"/>
    </reaction>
</comment>
<evidence type="ECO:0000256" key="2">
    <source>
        <dbReference type="ARBA" id="ARBA00022525"/>
    </source>
</evidence>
<comment type="domain">
    <text evidence="8">Has a modular structure: an endo-beta-1,4-glucanase catalytic module at the N-terminus, a linker rich in serines and threonines, and a C-terminal carbohydrate-binding module (CBM).</text>
</comment>
<dbReference type="Proteomes" id="UP000541558">
    <property type="component" value="Unassembled WGS sequence"/>
</dbReference>
<evidence type="ECO:0000313" key="12">
    <source>
        <dbReference type="Proteomes" id="UP000541558"/>
    </source>
</evidence>
<keyword evidence="12" id="KW-1185">Reference proteome</keyword>
<dbReference type="OrthoDB" id="2525337at2759"/>
<accession>A0A8H5C338</accession>
<protein>
    <recommendedName>
        <fullName evidence="8">AA9 family lytic polysaccharide monooxygenase</fullName>
        <ecNumber evidence="8">1.14.99.56</ecNumber>
    </recommendedName>
    <alternativeName>
        <fullName evidence="8">Endo-beta-1,4-glucanase</fullName>
    </alternativeName>
    <alternativeName>
        <fullName evidence="8">Glycosyl hydrolase 61 family protein</fullName>
    </alternativeName>
</protein>
<dbReference type="Gene3D" id="2.70.50.70">
    <property type="match status" value="1"/>
</dbReference>
<evidence type="ECO:0000256" key="7">
    <source>
        <dbReference type="ARBA" id="ARBA00044502"/>
    </source>
</evidence>
<organism evidence="11 12">
    <name type="scientific">Ephemerocybe angulata</name>
    <dbReference type="NCBI Taxonomy" id="980116"/>
    <lineage>
        <taxon>Eukaryota</taxon>
        <taxon>Fungi</taxon>
        <taxon>Dikarya</taxon>
        <taxon>Basidiomycota</taxon>
        <taxon>Agaricomycotina</taxon>
        <taxon>Agaricomycetes</taxon>
        <taxon>Agaricomycetidae</taxon>
        <taxon>Agaricales</taxon>
        <taxon>Agaricineae</taxon>
        <taxon>Psathyrellaceae</taxon>
        <taxon>Ephemerocybe</taxon>
    </lineage>
</organism>
<feature type="domain" description="Auxiliary Activity family 9 catalytic" evidence="10">
    <location>
        <begin position="19"/>
        <end position="220"/>
    </location>
</feature>
<name>A0A8H5C338_9AGAR</name>
<evidence type="ECO:0000256" key="1">
    <source>
        <dbReference type="ARBA" id="ARBA00004613"/>
    </source>
</evidence>
<evidence type="ECO:0000313" key="11">
    <source>
        <dbReference type="EMBL" id="KAF5334144.1"/>
    </source>
</evidence>
<dbReference type="InterPro" id="IPR005103">
    <property type="entry name" value="AA9_LPMO"/>
</dbReference>
<dbReference type="GO" id="GO:0008810">
    <property type="term" value="F:cellulase activity"/>
    <property type="evidence" value="ECO:0007669"/>
    <property type="project" value="UniProtKB-UniRule"/>
</dbReference>
<dbReference type="PANTHER" id="PTHR33353:SF17">
    <property type="entry name" value="ENDO-BETA-1,4-GLUCANASE D"/>
    <property type="match status" value="1"/>
</dbReference>
<evidence type="ECO:0000256" key="9">
    <source>
        <dbReference type="SAM" id="SignalP"/>
    </source>
</evidence>
<feature type="signal peptide" evidence="9">
    <location>
        <begin position="1"/>
        <end position="18"/>
    </location>
</feature>
<evidence type="ECO:0000256" key="6">
    <source>
        <dbReference type="ARBA" id="ARBA00023326"/>
    </source>
</evidence>
<dbReference type="GO" id="GO:0030245">
    <property type="term" value="P:cellulose catabolic process"/>
    <property type="evidence" value="ECO:0007669"/>
    <property type="project" value="UniProtKB-UniRule"/>
</dbReference>
<keyword evidence="2 8" id="KW-0964">Secreted</keyword>
<dbReference type="AlphaFoldDB" id="A0A8H5C338"/>
<keyword evidence="5 8" id="KW-0119">Carbohydrate metabolism</keyword>